<keyword evidence="1" id="KW-1133">Transmembrane helix</keyword>
<dbReference type="Proteomes" id="UP000182961">
    <property type="component" value="Unassembled WGS sequence"/>
</dbReference>
<dbReference type="InterPro" id="IPR000326">
    <property type="entry name" value="PAP2/HPO"/>
</dbReference>
<evidence type="ECO:0000259" key="2">
    <source>
        <dbReference type="SMART" id="SM00014"/>
    </source>
</evidence>
<dbReference type="Gene3D" id="1.20.144.10">
    <property type="entry name" value="Phosphatidic acid phosphatase type 2/haloperoxidase"/>
    <property type="match status" value="1"/>
</dbReference>
<keyword evidence="1" id="KW-0812">Transmembrane</keyword>
<dbReference type="SUPFAM" id="SSF48317">
    <property type="entry name" value="Acid phosphatase/Vanadium-dependent haloperoxidase"/>
    <property type="match status" value="1"/>
</dbReference>
<evidence type="ECO:0000256" key="1">
    <source>
        <dbReference type="SAM" id="Phobius"/>
    </source>
</evidence>
<protein>
    <submittedName>
        <fullName evidence="3">Membrane-associated phospholipid phosphatase</fullName>
    </submittedName>
</protein>
<dbReference type="PANTHER" id="PTHR14969:SF13">
    <property type="entry name" value="AT30094P"/>
    <property type="match status" value="1"/>
</dbReference>
<dbReference type="SMART" id="SM00014">
    <property type="entry name" value="acidPPc"/>
    <property type="match status" value="1"/>
</dbReference>
<dbReference type="EMBL" id="FOUT01000006">
    <property type="protein sequence ID" value="SFN12119.1"/>
    <property type="molecule type" value="Genomic_DNA"/>
</dbReference>
<dbReference type="CDD" id="cd03392">
    <property type="entry name" value="PAP2_like_2"/>
    <property type="match status" value="1"/>
</dbReference>
<dbReference type="RefSeq" id="WP_024981845.1">
    <property type="nucleotide sequence ID" value="NZ_CBCRUM010000011.1"/>
</dbReference>
<evidence type="ECO:0000313" key="4">
    <source>
        <dbReference type="Proteomes" id="UP000182961"/>
    </source>
</evidence>
<feature type="transmembrane region" description="Helical" evidence="1">
    <location>
        <begin position="48"/>
        <end position="66"/>
    </location>
</feature>
<dbReference type="InterPro" id="IPR036938">
    <property type="entry name" value="PAP2/HPO_sf"/>
</dbReference>
<keyword evidence="1" id="KW-0472">Membrane</keyword>
<organism evidence="3 4">
    <name type="scientific">Flavobacterium succinicans</name>
    <dbReference type="NCBI Taxonomy" id="29536"/>
    <lineage>
        <taxon>Bacteria</taxon>
        <taxon>Pseudomonadati</taxon>
        <taxon>Bacteroidota</taxon>
        <taxon>Flavobacteriia</taxon>
        <taxon>Flavobacteriales</taxon>
        <taxon>Flavobacteriaceae</taxon>
        <taxon>Flavobacterium</taxon>
    </lineage>
</organism>
<keyword evidence="4" id="KW-1185">Reference proteome</keyword>
<proteinExistence type="predicted"/>
<accession>A0A1I4WGM5</accession>
<gene>
    <name evidence="3" type="ORF">SAMN05444143_106160</name>
</gene>
<dbReference type="AlphaFoldDB" id="A0A1I4WGM5"/>
<dbReference type="PANTHER" id="PTHR14969">
    <property type="entry name" value="SPHINGOSINE-1-PHOSPHATE PHOSPHOHYDROLASE"/>
    <property type="match status" value="1"/>
</dbReference>
<dbReference type="Pfam" id="PF01569">
    <property type="entry name" value="PAP2"/>
    <property type="match status" value="1"/>
</dbReference>
<evidence type="ECO:0000313" key="3">
    <source>
        <dbReference type="EMBL" id="SFN12119.1"/>
    </source>
</evidence>
<dbReference type="eggNOG" id="COG0671">
    <property type="taxonomic scope" value="Bacteria"/>
</dbReference>
<sequence length="200" mass="22253">MSNRFLFCAFWFFGLGLYAQNFDSTILRSIHVNRNTNLDPTFEHITNSYAVVSVGAPLVLYTAGLLNKDKQLQKEAIGMVESVAGAVFMTVALKETIKRDRPFERYPEIQKLTSAGGYSFPSGHTSIAFATATSLSLSHPKWYVIVPSFIWASSVGYSRMHLGVHYPTDVIAGALIGSGSAYLTYKINKWIDKKKNKEVL</sequence>
<feature type="domain" description="Phosphatidic acid phosphatase type 2/haloperoxidase" evidence="2">
    <location>
        <begin position="76"/>
        <end position="185"/>
    </location>
</feature>
<reference evidence="4" key="1">
    <citation type="submission" date="2016-10" db="EMBL/GenBank/DDBJ databases">
        <authorList>
            <person name="Varghese N."/>
            <person name="Submissions S."/>
        </authorList>
    </citation>
    <scope>NUCLEOTIDE SEQUENCE [LARGE SCALE GENOMIC DNA]</scope>
    <source>
        <strain evidence="4">DSM 4002</strain>
    </source>
</reference>
<name>A0A1I4WGM5_9FLAO</name>